<protein>
    <recommendedName>
        <fullName evidence="3">PqqD family protein</fullName>
    </recommendedName>
</protein>
<gene>
    <name evidence="1" type="ORF">GCM10009575_096660</name>
</gene>
<evidence type="ECO:0000313" key="1">
    <source>
        <dbReference type="EMBL" id="GAA0961946.1"/>
    </source>
</evidence>
<comment type="caution">
    <text evidence="1">The sequence shown here is derived from an EMBL/GenBank/DDBJ whole genome shotgun (WGS) entry which is preliminary data.</text>
</comment>
<keyword evidence="2" id="KW-1185">Reference proteome</keyword>
<accession>A0ABN1RR55</accession>
<name>A0ABN1RR55_9ACTN</name>
<reference evidence="1 2" key="1">
    <citation type="journal article" date="2019" name="Int. J. Syst. Evol. Microbiol.">
        <title>The Global Catalogue of Microorganisms (GCM) 10K type strain sequencing project: providing services to taxonomists for standard genome sequencing and annotation.</title>
        <authorList>
            <consortium name="The Broad Institute Genomics Platform"/>
            <consortium name="The Broad Institute Genome Sequencing Center for Infectious Disease"/>
            <person name="Wu L."/>
            <person name="Ma J."/>
        </authorList>
    </citation>
    <scope>NUCLEOTIDE SEQUENCE [LARGE SCALE GENOMIC DNA]</scope>
    <source>
        <strain evidence="1 2">JCM 11444</strain>
    </source>
</reference>
<dbReference type="InterPro" id="IPR008792">
    <property type="entry name" value="PQQD"/>
</dbReference>
<dbReference type="Proteomes" id="UP001500418">
    <property type="component" value="Unassembled WGS sequence"/>
</dbReference>
<dbReference type="EMBL" id="BAAAID010000146">
    <property type="protein sequence ID" value="GAA0961946.1"/>
    <property type="molecule type" value="Genomic_DNA"/>
</dbReference>
<evidence type="ECO:0008006" key="3">
    <source>
        <dbReference type="Google" id="ProtNLM"/>
    </source>
</evidence>
<proteinExistence type="predicted"/>
<organism evidence="1 2">
    <name type="scientific">Streptomyces rhizosphaericus</name>
    <dbReference type="NCBI Taxonomy" id="114699"/>
    <lineage>
        <taxon>Bacteria</taxon>
        <taxon>Bacillati</taxon>
        <taxon>Actinomycetota</taxon>
        <taxon>Actinomycetes</taxon>
        <taxon>Kitasatosporales</taxon>
        <taxon>Streptomycetaceae</taxon>
        <taxon>Streptomyces</taxon>
        <taxon>Streptomyces violaceusniger group</taxon>
    </lineage>
</organism>
<evidence type="ECO:0000313" key="2">
    <source>
        <dbReference type="Proteomes" id="UP001500418"/>
    </source>
</evidence>
<dbReference type="Pfam" id="PF05402">
    <property type="entry name" value="PqqD"/>
    <property type="match status" value="1"/>
</dbReference>
<sequence length="81" mass="8514">MSVNAPAWLYTDHLSGGGAAVMDVRAGRGRWQHLNATAALLWHRIIEGADPEQAAEELTATFTSEGADADLVRADLGALVG</sequence>